<keyword evidence="3" id="KW-1185">Reference proteome</keyword>
<dbReference type="Proteomes" id="UP000238164">
    <property type="component" value="Chromosome 1"/>
</dbReference>
<reference evidence="2 3" key="1">
    <citation type="submission" date="2018-02" db="EMBL/GenBank/DDBJ databases">
        <authorList>
            <person name="Cohen D.B."/>
            <person name="Kent A.D."/>
        </authorList>
    </citation>
    <scope>NUCLEOTIDE SEQUENCE [LARGE SCALE GENOMIC DNA]</scope>
    <source>
        <strain evidence="2">1</strain>
    </source>
</reference>
<feature type="domain" description="Zinc-ribbon" evidence="1">
    <location>
        <begin position="9"/>
        <end position="80"/>
    </location>
</feature>
<protein>
    <recommendedName>
        <fullName evidence="1">Zinc-ribbon domain-containing protein</fullName>
    </recommendedName>
</protein>
<proteinExistence type="predicted"/>
<organism evidence="2 3">
    <name type="scientific">Micropruina glycogenica</name>
    <dbReference type="NCBI Taxonomy" id="75385"/>
    <lineage>
        <taxon>Bacteria</taxon>
        <taxon>Bacillati</taxon>
        <taxon>Actinomycetota</taxon>
        <taxon>Actinomycetes</taxon>
        <taxon>Propionibacteriales</taxon>
        <taxon>Nocardioidaceae</taxon>
        <taxon>Micropruina</taxon>
    </lineage>
</organism>
<accession>A0A2N9JCJ7</accession>
<dbReference type="KEGG" id="mgg:MPLG2_0213"/>
<name>A0A2N9JCJ7_9ACTN</name>
<sequence length="154" mass="16873">MRLPTLQRPHCAGALWLESLDCADCGSAVMLDPDGFRPLPLDATSHRPCDQREWQCNWAVRAESTATSCYSCRLTRRSPAPDDLVARAKLAATGQSKRRLLHDLAALGLPVVAVLGGCGRAGLRPAVVEVARAGLGDHRARQRRDHHQPRRIAR</sequence>
<evidence type="ECO:0000259" key="1">
    <source>
        <dbReference type="Pfam" id="PF10005"/>
    </source>
</evidence>
<evidence type="ECO:0000313" key="2">
    <source>
        <dbReference type="EMBL" id="SPD85249.1"/>
    </source>
</evidence>
<gene>
    <name evidence="2" type="ORF">MPLG2_0213</name>
</gene>
<dbReference type="Pfam" id="PF10005">
    <property type="entry name" value="Zn_ribbon_DZR_6"/>
    <property type="match status" value="1"/>
</dbReference>
<dbReference type="EMBL" id="LT985188">
    <property type="protein sequence ID" value="SPD85249.1"/>
    <property type="molecule type" value="Genomic_DNA"/>
</dbReference>
<dbReference type="AlphaFoldDB" id="A0A2N9JCJ7"/>
<dbReference type="InterPro" id="IPR011201">
    <property type="entry name" value="Zinc-ribbon_6_bact"/>
</dbReference>
<evidence type="ECO:0000313" key="3">
    <source>
        <dbReference type="Proteomes" id="UP000238164"/>
    </source>
</evidence>